<accession>A0ACD1HBJ9</accession>
<proteinExistence type="predicted"/>
<protein>
    <submittedName>
        <fullName evidence="1">Uncharacterized protein</fullName>
    </submittedName>
</protein>
<keyword evidence="2" id="KW-1185">Reference proteome</keyword>
<dbReference type="EMBL" id="KZ824953">
    <property type="protein sequence ID" value="RAH70750.1"/>
    <property type="molecule type" value="Genomic_DNA"/>
</dbReference>
<evidence type="ECO:0000313" key="1">
    <source>
        <dbReference type="EMBL" id="RAH70750.1"/>
    </source>
</evidence>
<name>A0ACD1HBJ9_9EURO</name>
<organism evidence="1 2">
    <name type="scientific">Aspergillus aculeatinus CBS 121060</name>
    <dbReference type="NCBI Taxonomy" id="1448322"/>
    <lineage>
        <taxon>Eukaryota</taxon>
        <taxon>Fungi</taxon>
        <taxon>Dikarya</taxon>
        <taxon>Ascomycota</taxon>
        <taxon>Pezizomycotina</taxon>
        <taxon>Eurotiomycetes</taxon>
        <taxon>Eurotiomycetidae</taxon>
        <taxon>Eurotiales</taxon>
        <taxon>Aspergillaceae</taxon>
        <taxon>Aspergillus</taxon>
        <taxon>Aspergillus subgen. Circumdati</taxon>
    </lineage>
</organism>
<reference evidence="1" key="1">
    <citation type="submission" date="2018-02" db="EMBL/GenBank/DDBJ databases">
        <title>The genomes of Aspergillus section Nigri reveals drivers in fungal speciation.</title>
        <authorList>
            <consortium name="DOE Joint Genome Institute"/>
            <person name="Vesth T.C."/>
            <person name="Nybo J."/>
            <person name="Theobald S."/>
            <person name="Brandl J."/>
            <person name="Frisvad J.C."/>
            <person name="Nielsen K.F."/>
            <person name="Lyhne E.K."/>
            <person name="Kogle M.E."/>
            <person name="Kuo A."/>
            <person name="Riley R."/>
            <person name="Clum A."/>
            <person name="Nolan M."/>
            <person name="Lipzen A."/>
            <person name="Salamov A."/>
            <person name="Henrissat B."/>
            <person name="Wiebenga A."/>
            <person name="De vries R.P."/>
            <person name="Grigoriev I.V."/>
            <person name="Mortensen U.H."/>
            <person name="Andersen M.R."/>
            <person name="Baker S.E."/>
        </authorList>
    </citation>
    <scope>NUCLEOTIDE SEQUENCE</scope>
    <source>
        <strain evidence="1">CBS 121060</strain>
    </source>
</reference>
<evidence type="ECO:0000313" key="2">
    <source>
        <dbReference type="Proteomes" id="UP000249661"/>
    </source>
</evidence>
<gene>
    <name evidence="1" type="ORF">BO66DRAFT_471078</name>
</gene>
<dbReference type="Proteomes" id="UP000249661">
    <property type="component" value="Unassembled WGS sequence"/>
</dbReference>
<sequence length="68" mass="7601">MTAIGRSEVIEACKAIVILGRGMEAEKGGYAVIRDKNFYYAPESQVPIERDSFWASARQLDHASMIDH</sequence>